<feature type="transmembrane region" description="Helical" evidence="1">
    <location>
        <begin position="89"/>
        <end position="118"/>
    </location>
</feature>
<feature type="domain" description="DUF1468" evidence="2">
    <location>
        <begin position="22"/>
        <end position="157"/>
    </location>
</feature>
<dbReference type="InterPro" id="IPR009936">
    <property type="entry name" value="DUF1468"/>
</dbReference>
<gene>
    <name evidence="3" type="ORF">LCGC14_0159480</name>
</gene>
<keyword evidence="1" id="KW-1133">Transmembrane helix</keyword>
<feature type="transmembrane region" description="Helical" evidence="1">
    <location>
        <begin position="53"/>
        <end position="77"/>
    </location>
</feature>
<feature type="transmembrane region" description="Helical" evidence="1">
    <location>
        <begin position="12"/>
        <end position="33"/>
    </location>
</feature>
<dbReference type="AlphaFoldDB" id="A0A0F9UZW3"/>
<accession>A0A0F9UZW3</accession>
<organism evidence="3">
    <name type="scientific">marine sediment metagenome</name>
    <dbReference type="NCBI Taxonomy" id="412755"/>
    <lineage>
        <taxon>unclassified sequences</taxon>
        <taxon>metagenomes</taxon>
        <taxon>ecological metagenomes</taxon>
    </lineage>
</organism>
<dbReference type="Pfam" id="PF07331">
    <property type="entry name" value="TctB"/>
    <property type="match status" value="1"/>
</dbReference>
<name>A0A0F9UZW3_9ZZZZ</name>
<keyword evidence="1" id="KW-0812">Transmembrane</keyword>
<sequence length="162" mass="17176">MMSKAWASNPLLIGKLLTSLLALGVIVIGISFLRIVHGTPPPYGAPGDIGSAAFFPGLVALLVTGLGVIMLLGTWRANANVVFERGRTGVALIAFLLMLAMALLINVAGIWLVSMLAVPLLAVCFGEQRWYVLLALAVIPPTVVIHLFEGVMGIYFPRGILL</sequence>
<evidence type="ECO:0000256" key="1">
    <source>
        <dbReference type="SAM" id="Phobius"/>
    </source>
</evidence>
<proteinExistence type="predicted"/>
<dbReference type="EMBL" id="LAZR01000059">
    <property type="protein sequence ID" value="KKN97259.1"/>
    <property type="molecule type" value="Genomic_DNA"/>
</dbReference>
<evidence type="ECO:0000313" key="3">
    <source>
        <dbReference type="EMBL" id="KKN97259.1"/>
    </source>
</evidence>
<keyword evidence="1" id="KW-0472">Membrane</keyword>
<feature type="transmembrane region" description="Helical" evidence="1">
    <location>
        <begin position="130"/>
        <end position="156"/>
    </location>
</feature>
<protein>
    <recommendedName>
        <fullName evidence="2">DUF1468 domain-containing protein</fullName>
    </recommendedName>
</protein>
<evidence type="ECO:0000259" key="2">
    <source>
        <dbReference type="Pfam" id="PF07331"/>
    </source>
</evidence>
<comment type="caution">
    <text evidence="3">The sequence shown here is derived from an EMBL/GenBank/DDBJ whole genome shotgun (WGS) entry which is preliminary data.</text>
</comment>
<reference evidence="3" key="1">
    <citation type="journal article" date="2015" name="Nature">
        <title>Complex archaea that bridge the gap between prokaryotes and eukaryotes.</title>
        <authorList>
            <person name="Spang A."/>
            <person name="Saw J.H."/>
            <person name="Jorgensen S.L."/>
            <person name="Zaremba-Niedzwiedzka K."/>
            <person name="Martijn J."/>
            <person name="Lind A.E."/>
            <person name="van Eijk R."/>
            <person name="Schleper C."/>
            <person name="Guy L."/>
            <person name="Ettema T.J."/>
        </authorList>
    </citation>
    <scope>NUCLEOTIDE SEQUENCE</scope>
</reference>